<keyword evidence="2" id="KW-0732">Signal</keyword>
<comment type="similarity">
    <text evidence="1">Belongs to the STIG1 family.</text>
</comment>
<dbReference type="AlphaFoldDB" id="A0A7J6EQX3"/>
<evidence type="ECO:0000256" key="2">
    <source>
        <dbReference type="ARBA" id="ARBA00022729"/>
    </source>
</evidence>
<reference evidence="5 6" key="1">
    <citation type="journal article" date="2020" name="bioRxiv">
        <title>Sequence and annotation of 42 cannabis genomes reveals extensive copy number variation in cannabinoid synthesis and pathogen resistance genes.</title>
        <authorList>
            <person name="Mckernan K.J."/>
            <person name="Helbert Y."/>
            <person name="Kane L.T."/>
            <person name="Ebling H."/>
            <person name="Zhang L."/>
            <person name="Liu B."/>
            <person name="Eaton Z."/>
            <person name="Mclaughlin S."/>
            <person name="Kingan S."/>
            <person name="Baybayan P."/>
            <person name="Concepcion G."/>
            <person name="Jordan M."/>
            <person name="Riva A."/>
            <person name="Barbazuk W."/>
            <person name="Harkins T."/>
        </authorList>
    </citation>
    <scope>NUCLEOTIDE SEQUENCE [LARGE SCALE GENOMIC DNA]</scope>
    <source>
        <strain evidence="5 6">cv. Jamaican Lion 4</strain>
        <strain evidence="3">Father</strain>
        <strain evidence="4">Mother</strain>
        <tissue evidence="3">Leaf</tissue>
    </source>
</reference>
<name>A0A7J6EQX3_CANSA</name>
<dbReference type="Proteomes" id="UP000583929">
    <property type="component" value="Unassembled WGS sequence"/>
</dbReference>
<evidence type="ECO:0000313" key="3">
    <source>
        <dbReference type="EMBL" id="KAF4360119.1"/>
    </source>
</evidence>
<dbReference type="EMBL" id="JAATIP010000010">
    <property type="protein sequence ID" value="KAF4394535.1"/>
    <property type="molecule type" value="Genomic_DNA"/>
</dbReference>
<proteinExistence type="inferred from homology"/>
<evidence type="ECO:0000313" key="6">
    <source>
        <dbReference type="Proteomes" id="UP000583929"/>
    </source>
</evidence>
<evidence type="ECO:0000313" key="4">
    <source>
        <dbReference type="EMBL" id="KAF4394535.1"/>
    </source>
</evidence>
<dbReference type="PANTHER" id="PTHR33227">
    <property type="entry name" value="STIGMA-SPECIFIC STIG1-LIKE PROTEIN 3"/>
    <property type="match status" value="1"/>
</dbReference>
<evidence type="ECO:0000313" key="5">
    <source>
        <dbReference type="Proteomes" id="UP000525078"/>
    </source>
</evidence>
<dbReference type="EMBL" id="JAATIQ010000357">
    <property type="protein sequence ID" value="KAF4360119.1"/>
    <property type="molecule type" value="Genomic_DNA"/>
</dbReference>
<dbReference type="InterPro" id="IPR006969">
    <property type="entry name" value="Stig-like"/>
</dbReference>
<dbReference type="Pfam" id="PF04885">
    <property type="entry name" value="Stig1"/>
    <property type="match status" value="1"/>
</dbReference>
<dbReference type="PANTHER" id="PTHR33227:SF15">
    <property type="entry name" value="STIGMA-SPECIFIC STIG1-LIKE PROTEIN 1"/>
    <property type="match status" value="1"/>
</dbReference>
<protein>
    <recommendedName>
        <fullName evidence="7">Stigma-specific STIG1-like protein 1</fullName>
    </recommendedName>
</protein>
<dbReference type="Proteomes" id="UP000525078">
    <property type="component" value="Unassembled WGS sequence"/>
</dbReference>
<accession>A0A7J6EQX3</accession>
<comment type="caution">
    <text evidence="3">The sequence shown here is derived from an EMBL/GenBank/DDBJ whole genome shotgun (WGS) entry which is preliminary data.</text>
</comment>
<evidence type="ECO:0000256" key="1">
    <source>
        <dbReference type="ARBA" id="ARBA00006010"/>
    </source>
</evidence>
<evidence type="ECO:0008006" key="7">
    <source>
        <dbReference type="Google" id="ProtNLM"/>
    </source>
</evidence>
<keyword evidence="6" id="KW-1185">Reference proteome</keyword>
<organism evidence="3 6">
    <name type="scientific">Cannabis sativa</name>
    <name type="common">Hemp</name>
    <name type="synonym">Marijuana</name>
    <dbReference type="NCBI Taxonomy" id="3483"/>
    <lineage>
        <taxon>Eukaryota</taxon>
        <taxon>Viridiplantae</taxon>
        <taxon>Streptophyta</taxon>
        <taxon>Embryophyta</taxon>
        <taxon>Tracheophyta</taxon>
        <taxon>Spermatophyta</taxon>
        <taxon>Magnoliopsida</taxon>
        <taxon>eudicotyledons</taxon>
        <taxon>Gunneridae</taxon>
        <taxon>Pentapetalae</taxon>
        <taxon>rosids</taxon>
        <taxon>fabids</taxon>
        <taxon>Rosales</taxon>
        <taxon>Cannabaceae</taxon>
        <taxon>Cannabis</taxon>
    </lineage>
</organism>
<sequence>MGLSNMAMSPNIASAASIHQQDHDDGDHHKTNGEIVYKHYKELSSSSFWNQKHEEERFFWPIRKRANRRPTCKNIPRICLAKGSPGPSCCKKKCVDFVRDRHNCGKCGKKCKYNQICCNGKCVNHTFNKRHCGGCNNKCSNGGFCAFGLCSYA</sequence>
<gene>
    <name evidence="4" type="ORF">F8388_020360</name>
    <name evidence="3" type="ORF">G4B88_007372</name>
</gene>